<dbReference type="Proteomes" id="UP000183376">
    <property type="component" value="Chromosome I"/>
</dbReference>
<dbReference type="GO" id="GO:0006508">
    <property type="term" value="P:proteolysis"/>
    <property type="evidence" value="ECO:0007669"/>
    <property type="project" value="UniProtKB-KW"/>
</dbReference>
<evidence type="ECO:0000256" key="4">
    <source>
        <dbReference type="ARBA" id="ARBA00022825"/>
    </source>
</evidence>
<keyword evidence="7" id="KW-0732">Signal</keyword>
<evidence type="ECO:0000256" key="6">
    <source>
        <dbReference type="RuleBase" id="RU363034"/>
    </source>
</evidence>
<dbReference type="PROSITE" id="PS00134">
    <property type="entry name" value="TRYPSIN_HIS"/>
    <property type="match status" value="1"/>
</dbReference>
<evidence type="ECO:0000256" key="7">
    <source>
        <dbReference type="SAM" id="SignalP"/>
    </source>
</evidence>
<dbReference type="FunFam" id="2.40.10.10:FF:000077">
    <property type="entry name" value="Predicted protein"/>
    <property type="match status" value="1"/>
</dbReference>
<feature type="domain" description="Peptidase S1" evidence="8">
    <location>
        <begin position="41"/>
        <end position="264"/>
    </location>
</feature>
<dbReference type="PROSITE" id="PS00135">
    <property type="entry name" value="TRYPSIN_SER"/>
    <property type="match status" value="1"/>
</dbReference>
<dbReference type="Gene3D" id="2.40.10.10">
    <property type="entry name" value="Trypsin-like serine proteases"/>
    <property type="match status" value="1"/>
</dbReference>
<dbReference type="PANTHER" id="PTHR24276:SF98">
    <property type="entry name" value="FI18310P1-RELATED"/>
    <property type="match status" value="1"/>
</dbReference>
<evidence type="ECO:0000256" key="3">
    <source>
        <dbReference type="ARBA" id="ARBA00022801"/>
    </source>
</evidence>
<evidence type="ECO:0000256" key="5">
    <source>
        <dbReference type="ARBA" id="ARBA00023157"/>
    </source>
</evidence>
<dbReference type="SUPFAM" id="SSF50494">
    <property type="entry name" value="Trypsin-like serine proteases"/>
    <property type="match status" value="1"/>
</dbReference>
<dbReference type="PANTHER" id="PTHR24276">
    <property type="entry name" value="POLYSERASE-RELATED"/>
    <property type="match status" value="1"/>
</dbReference>
<dbReference type="InterPro" id="IPR018114">
    <property type="entry name" value="TRYPSIN_HIS"/>
</dbReference>
<dbReference type="OrthoDB" id="1496095at2"/>
<organism evidence="9 10">
    <name type="scientific">Allokutzneria albata</name>
    <name type="common">Kibdelosporangium albatum</name>
    <dbReference type="NCBI Taxonomy" id="211114"/>
    <lineage>
        <taxon>Bacteria</taxon>
        <taxon>Bacillati</taxon>
        <taxon>Actinomycetota</taxon>
        <taxon>Actinomycetes</taxon>
        <taxon>Pseudonocardiales</taxon>
        <taxon>Pseudonocardiaceae</taxon>
        <taxon>Allokutzneria</taxon>
    </lineage>
</organism>
<keyword evidence="5" id="KW-1015">Disulfide bond</keyword>
<name>A0A1G9X9M7_ALLAB</name>
<dbReference type="InterPro" id="IPR001314">
    <property type="entry name" value="Peptidase_S1A"/>
</dbReference>
<dbReference type="SMART" id="SM00020">
    <property type="entry name" value="Tryp_SPc"/>
    <property type="match status" value="1"/>
</dbReference>
<dbReference type="eggNOG" id="COG5640">
    <property type="taxonomic scope" value="Bacteria"/>
</dbReference>
<feature type="chain" id="PRO_5009246187" evidence="7">
    <location>
        <begin position="32"/>
        <end position="265"/>
    </location>
</feature>
<keyword evidence="3 6" id="KW-0378">Hydrolase</keyword>
<dbReference type="InterPro" id="IPR001254">
    <property type="entry name" value="Trypsin_dom"/>
</dbReference>
<dbReference type="PROSITE" id="PS50240">
    <property type="entry name" value="TRYPSIN_DOM"/>
    <property type="match status" value="1"/>
</dbReference>
<dbReference type="EMBL" id="LT629701">
    <property type="protein sequence ID" value="SDM93492.1"/>
    <property type="molecule type" value="Genomic_DNA"/>
</dbReference>
<dbReference type="InterPro" id="IPR050430">
    <property type="entry name" value="Peptidase_S1"/>
</dbReference>
<dbReference type="InterPro" id="IPR009003">
    <property type="entry name" value="Peptidase_S1_PA"/>
</dbReference>
<evidence type="ECO:0000259" key="8">
    <source>
        <dbReference type="PROSITE" id="PS50240"/>
    </source>
</evidence>
<feature type="signal peptide" evidence="7">
    <location>
        <begin position="1"/>
        <end position="31"/>
    </location>
</feature>
<keyword evidence="4 6" id="KW-0720">Serine protease</keyword>
<reference evidence="9 10" key="1">
    <citation type="submission" date="2016-10" db="EMBL/GenBank/DDBJ databases">
        <authorList>
            <person name="de Groot N.N."/>
        </authorList>
    </citation>
    <scope>NUCLEOTIDE SEQUENCE [LARGE SCALE GENOMIC DNA]</scope>
    <source>
        <strain evidence="9 10">DSM 44149</strain>
    </source>
</reference>
<dbReference type="InterPro" id="IPR033116">
    <property type="entry name" value="TRYPSIN_SER"/>
</dbReference>
<dbReference type="AlphaFoldDB" id="A0A1G9X9M7"/>
<dbReference type="InterPro" id="IPR043504">
    <property type="entry name" value="Peptidase_S1_PA_chymotrypsin"/>
</dbReference>
<dbReference type="CDD" id="cd00190">
    <property type="entry name" value="Tryp_SPc"/>
    <property type="match status" value="1"/>
</dbReference>
<evidence type="ECO:0000256" key="2">
    <source>
        <dbReference type="ARBA" id="ARBA00022670"/>
    </source>
</evidence>
<dbReference type="PRINTS" id="PR00722">
    <property type="entry name" value="CHYMOTRYPSIN"/>
</dbReference>
<evidence type="ECO:0000313" key="9">
    <source>
        <dbReference type="EMBL" id="SDM93492.1"/>
    </source>
</evidence>
<comment type="similarity">
    <text evidence="1">Belongs to the peptidase S1 family.</text>
</comment>
<dbReference type="Pfam" id="PF00089">
    <property type="entry name" value="Trypsin"/>
    <property type="match status" value="1"/>
</dbReference>
<sequence length="265" mass="26791">MAGTLHRLVRFVGAAVAVSAIGLSFVPAATAAGTDDPQTQIVGGTRASISQYPWTVFLTNASGFQFCGGTLVAPTKVVTAAHCVKGTAASSVRVVSGREDKQSTAGKVTNVSRIWVHPSYTTATAGYDVAVLHLAGAVTSAVLPLATPQDTALYAAGTNSTVLGWGTTSSGGSASRYLLKVDVPVTSDATCKTAYPQYSNTSMVCAGIPAGGKDSCQGDSGGPMVAGGKLIGVVSWGRGCALPNYPGVYARVAPYQAVLNAQINS</sequence>
<dbReference type="GO" id="GO:0004252">
    <property type="term" value="F:serine-type endopeptidase activity"/>
    <property type="evidence" value="ECO:0007669"/>
    <property type="project" value="InterPro"/>
</dbReference>
<dbReference type="RefSeq" id="WP_030430466.1">
    <property type="nucleotide sequence ID" value="NZ_JOEF01000013.1"/>
</dbReference>
<dbReference type="STRING" id="211114.SAMN04489726_4077"/>
<evidence type="ECO:0000256" key="1">
    <source>
        <dbReference type="ARBA" id="ARBA00007664"/>
    </source>
</evidence>
<evidence type="ECO:0000313" key="10">
    <source>
        <dbReference type="Proteomes" id="UP000183376"/>
    </source>
</evidence>
<accession>A0A1G9X9M7</accession>
<keyword evidence="10" id="KW-1185">Reference proteome</keyword>
<keyword evidence="2 6" id="KW-0645">Protease</keyword>
<protein>
    <submittedName>
        <fullName evidence="9">Trypsin</fullName>
    </submittedName>
</protein>
<proteinExistence type="inferred from homology"/>
<gene>
    <name evidence="9" type="ORF">SAMN04489726_4077</name>
</gene>